<dbReference type="Proteomes" id="UP001188597">
    <property type="component" value="Unassembled WGS sequence"/>
</dbReference>
<gene>
    <name evidence="2" type="ORF">RJ639_021352</name>
    <name evidence="3" type="ORF">RJ639_022534</name>
</gene>
<name>A0AA88V8Y3_9ASTE</name>
<dbReference type="AlphaFoldDB" id="A0AA88V8Y3"/>
<reference evidence="3" key="1">
    <citation type="submission" date="2022-12" db="EMBL/GenBank/DDBJ databases">
        <title>Draft genome assemblies for two species of Escallonia (Escalloniales).</title>
        <authorList>
            <person name="Chanderbali A."/>
            <person name="Dervinis C."/>
            <person name="Anghel I."/>
            <person name="Soltis D."/>
            <person name="Soltis P."/>
            <person name="Zapata F."/>
        </authorList>
    </citation>
    <scope>NUCLEOTIDE SEQUENCE</scope>
    <source>
        <strain evidence="3">UCBG64.0493</strain>
        <tissue evidence="3">Leaf</tissue>
    </source>
</reference>
<organism evidence="3 4">
    <name type="scientific">Escallonia herrerae</name>
    <dbReference type="NCBI Taxonomy" id="1293975"/>
    <lineage>
        <taxon>Eukaryota</taxon>
        <taxon>Viridiplantae</taxon>
        <taxon>Streptophyta</taxon>
        <taxon>Embryophyta</taxon>
        <taxon>Tracheophyta</taxon>
        <taxon>Spermatophyta</taxon>
        <taxon>Magnoliopsida</taxon>
        <taxon>eudicotyledons</taxon>
        <taxon>Gunneridae</taxon>
        <taxon>Pentapetalae</taxon>
        <taxon>asterids</taxon>
        <taxon>campanulids</taxon>
        <taxon>Escalloniales</taxon>
        <taxon>Escalloniaceae</taxon>
        <taxon>Escallonia</taxon>
    </lineage>
</organism>
<comment type="caution">
    <text evidence="3">The sequence shown here is derived from an EMBL/GenBank/DDBJ whole genome shotgun (WGS) entry which is preliminary data.</text>
</comment>
<sequence length="96" mass="10958">MGITVLMQMKSKLEQPTDGRLSGIDVDADGNEEDGDEAKVDDGAAWVRIDCLNLECAWIRRGYGRDKHLGFWQKAPTVPGREHLVHSREKRGRRRR</sequence>
<evidence type="ECO:0000313" key="3">
    <source>
        <dbReference type="EMBL" id="KAK3002373.1"/>
    </source>
</evidence>
<accession>A0AA88V8Y3</accession>
<proteinExistence type="predicted"/>
<evidence type="ECO:0000256" key="1">
    <source>
        <dbReference type="SAM" id="MobiDB-lite"/>
    </source>
</evidence>
<feature type="region of interest" description="Disordered" evidence="1">
    <location>
        <begin position="14"/>
        <end position="38"/>
    </location>
</feature>
<keyword evidence="4" id="KW-1185">Reference proteome</keyword>
<protein>
    <submittedName>
        <fullName evidence="3">Uncharacterized protein</fullName>
    </submittedName>
</protein>
<evidence type="ECO:0000313" key="2">
    <source>
        <dbReference type="EMBL" id="KAK3000845.1"/>
    </source>
</evidence>
<dbReference type="EMBL" id="JAVXUP010002910">
    <property type="protein sequence ID" value="KAK3000845.1"/>
    <property type="molecule type" value="Genomic_DNA"/>
</dbReference>
<dbReference type="EMBL" id="JAVXUP010002607">
    <property type="protein sequence ID" value="KAK3002373.1"/>
    <property type="molecule type" value="Genomic_DNA"/>
</dbReference>
<evidence type="ECO:0000313" key="4">
    <source>
        <dbReference type="Proteomes" id="UP001188597"/>
    </source>
</evidence>
<feature type="compositionally biased region" description="Acidic residues" evidence="1">
    <location>
        <begin position="26"/>
        <end position="36"/>
    </location>
</feature>